<keyword evidence="7" id="KW-0326">Glycosidase</keyword>
<dbReference type="CDD" id="cd03143">
    <property type="entry name" value="A4_beta-galactosidase_middle_domain"/>
    <property type="match status" value="1"/>
</dbReference>
<dbReference type="InterPro" id="IPR013738">
    <property type="entry name" value="Beta_galactosidase_Trimer"/>
</dbReference>
<accession>A0ABQ6NG47</accession>
<sequence>MKLGIAYYPEHEQPEQWDVDYGKLAAAGIRSVRIGEFAWTVLEPRDGQFEWGWLDAAIERAAAHGINVVLCTPTACPPIWLVEKHPDVLPVNKQGRAIGFGARQHRSYSSDHYVLHALRIVNRMAERYGDHPSVVAWQLDNEFGGETKYDFSEGARNAFHRWLEERYGTIEALNERWGTTFWSQRYERFGQIPLPAPIGADVHMWHHPSLELDFARFSSGSMVRFASLQAASLRPFIGERPITTNAFMFCWGDNLNWPDLFADLDVVGMDIYSNKPHEIAFYADACRGVLGKPFWMMEYGTGTTELERDMQIVRERGCSRFYLFKMKPFPWGQEQGGGKPELVTLTGEPSRNYGIVRSYAAKYAGEAELTETERAGVGLYYHFDSSWSYQLAVADRIAYPDYIVHNVYRHLYEAGVGTEVVYTANQLNGLRTLFVPLHQIYDAVLEERLIAFVQEGGKLIITSDLFRKNGDNVYLRTVPRLFFELLGWQENNFPGDAVAEASVLIRRHKSSKGETWLVHRGATEEQWKEIIAGIIE</sequence>
<dbReference type="SUPFAM" id="SSF51445">
    <property type="entry name" value="(Trans)glycosidases"/>
    <property type="match status" value="1"/>
</dbReference>
<dbReference type="InterPro" id="IPR017853">
    <property type="entry name" value="GH"/>
</dbReference>
<evidence type="ECO:0000313" key="11">
    <source>
        <dbReference type="Proteomes" id="UP001285921"/>
    </source>
</evidence>
<comment type="similarity">
    <text evidence="2">Belongs to the glycosyl hydrolase 42 family.</text>
</comment>
<keyword evidence="6" id="KW-0862">Zinc</keyword>
<dbReference type="Proteomes" id="UP001285921">
    <property type="component" value="Unassembled WGS sequence"/>
</dbReference>
<comment type="catalytic activity">
    <reaction evidence="1">
        <text>Hydrolysis of terminal non-reducing beta-D-galactose residues in beta-D-galactosides.</text>
        <dbReference type="EC" id="3.2.1.23"/>
    </reaction>
</comment>
<dbReference type="PANTHER" id="PTHR36447">
    <property type="entry name" value="BETA-GALACTOSIDASE GANA"/>
    <property type="match status" value="1"/>
</dbReference>
<evidence type="ECO:0000313" key="10">
    <source>
        <dbReference type="EMBL" id="GMK43538.1"/>
    </source>
</evidence>
<protein>
    <recommendedName>
        <fullName evidence="3">beta-galactosidase</fullName>
        <ecNumber evidence="3">3.2.1.23</ecNumber>
    </recommendedName>
</protein>
<evidence type="ECO:0000256" key="3">
    <source>
        <dbReference type="ARBA" id="ARBA00012756"/>
    </source>
</evidence>
<evidence type="ECO:0000259" key="9">
    <source>
        <dbReference type="Pfam" id="PF08532"/>
    </source>
</evidence>
<evidence type="ECO:0000256" key="2">
    <source>
        <dbReference type="ARBA" id="ARBA00005940"/>
    </source>
</evidence>
<comment type="caution">
    <text evidence="10">The sequence shown here is derived from an EMBL/GenBank/DDBJ whole genome shotgun (WGS) entry which is preliminary data.</text>
</comment>
<dbReference type="InterPro" id="IPR013529">
    <property type="entry name" value="Glyco_hydro_42_N"/>
</dbReference>
<dbReference type="Pfam" id="PF02449">
    <property type="entry name" value="Glyco_hydro_42"/>
    <property type="match status" value="1"/>
</dbReference>
<feature type="domain" description="Beta-galactosidase trimerisation" evidence="9">
    <location>
        <begin position="375"/>
        <end position="464"/>
    </location>
</feature>
<dbReference type="Pfam" id="PF08532">
    <property type="entry name" value="Glyco_hydro_42M"/>
    <property type="match status" value="1"/>
</dbReference>
<keyword evidence="5" id="KW-0378">Hydrolase</keyword>
<evidence type="ECO:0000259" key="8">
    <source>
        <dbReference type="Pfam" id="PF02449"/>
    </source>
</evidence>
<dbReference type="EC" id="3.2.1.23" evidence="3"/>
<dbReference type="InterPro" id="IPR029062">
    <property type="entry name" value="Class_I_gatase-like"/>
</dbReference>
<evidence type="ECO:0000256" key="7">
    <source>
        <dbReference type="ARBA" id="ARBA00023295"/>
    </source>
</evidence>
<proteinExistence type="inferred from homology"/>
<feature type="domain" description="Glycoside hydrolase family 42 N-terminal" evidence="8">
    <location>
        <begin position="7"/>
        <end position="317"/>
    </location>
</feature>
<dbReference type="InterPro" id="IPR003476">
    <property type="entry name" value="Glyco_hydro_42"/>
</dbReference>
<evidence type="ECO:0000256" key="4">
    <source>
        <dbReference type="ARBA" id="ARBA00022723"/>
    </source>
</evidence>
<dbReference type="Gene3D" id="3.40.50.880">
    <property type="match status" value="1"/>
</dbReference>
<reference evidence="10 11" key="1">
    <citation type="submission" date="2023-05" db="EMBL/GenBank/DDBJ databases">
        <title>Draft genome of Paenibacillus sp. CCS26.</title>
        <authorList>
            <person name="Akita H."/>
            <person name="Shinto Y."/>
            <person name="Kimura Z."/>
        </authorList>
    </citation>
    <scope>NUCLEOTIDE SEQUENCE [LARGE SCALE GENOMIC DNA]</scope>
    <source>
        <strain evidence="10 11">CCS26</strain>
    </source>
</reference>
<dbReference type="RefSeq" id="WP_317978797.1">
    <property type="nucleotide sequence ID" value="NZ_BTCL01000002.1"/>
</dbReference>
<evidence type="ECO:0000256" key="6">
    <source>
        <dbReference type="ARBA" id="ARBA00022833"/>
    </source>
</evidence>
<dbReference type="EMBL" id="BTCL01000002">
    <property type="protein sequence ID" value="GMK43538.1"/>
    <property type="molecule type" value="Genomic_DNA"/>
</dbReference>
<dbReference type="Gene3D" id="3.20.20.80">
    <property type="entry name" value="Glycosidases"/>
    <property type="match status" value="1"/>
</dbReference>
<evidence type="ECO:0000256" key="1">
    <source>
        <dbReference type="ARBA" id="ARBA00001412"/>
    </source>
</evidence>
<evidence type="ECO:0000256" key="5">
    <source>
        <dbReference type="ARBA" id="ARBA00022801"/>
    </source>
</evidence>
<organism evidence="10 11">
    <name type="scientific">Paenibacillus glycanilyticus</name>
    <dbReference type="NCBI Taxonomy" id="126569"/>
    <lineage>
        <taxon>Bacteria</taxon>
        <taxon>Bacillati</taxon>
        <taxon>Bacillota</taxon>
        <taxon>Bacilli</taxon>
        <taxon>Bacillales</taxon>
        <taxon>Paenibacillaceae</taxon>
        <taxon>Paenibacillus</taxon>
    </lineage>
</organism>
<keyword evidence="4" id="KW-0479">Metal-binding</keyword>
<name>A0ABQ6NG47_9BACL</name>
<dbReference type="PANTHER" id="PTHR36447:SF2">
    <property type="entry name" value="BETA-GALACTOSIDASE YESZ"/>
    <property type="match status" value="1"/>
</dbReference>
<dbReference type="SUPFAM" id="SSF52317">
    <property type="entry name" value="Class I glutamine amidotransferase-like"/>
    <property type="match status" value="1"/>
</dbReference>
<gene>
    <name evidence="10" type="ORF">PghCCS26_06650</name>
</gene>
<keyword evidence="11" id="KW-1185">Reference proteome</keyword>